<dbReference type="EMBL" id="KV019076">
    <property type="protein sequence ID" value="KZV16355.1"/>
    <property type="molecule type" value="Genomic_DNA"/>
</dbReference>
<evidence type="ECO:0000256" key="1">
    <source>
        <dbReference type="SAM" id="MobiDB-lite"/>
    </source>
</evidence>
<name>A0A2Z7ABM5_9LAMI</name>
<keyword evidence="3" id="KW-1185">Reference proteome</keyword>
<evidence type="ECO:0000313" key="3">
    <source>
        <dbReference type="Proteomes" id="UP000250235"/>
    </source>
</evidence>
<feature type="compositionally biased region" description="Basic residues" evidence="1">
    <location>
        <begin position="177"/>
        <end position="192"/>
    </location>
</feature>
<proteinExistence type="predicted"/>
<accession>A0A2Z7ABM5</accession>
<feature type="region of interest" description="Disordered" evidence="1">
    <location>
        <begin position="1"/>
        <end position="31"/>
    </location>
</feature>
<dbReference type="AlphaFoldDB" id="A0A2Z7ABM5"/>
<dbReference type="Proteomes" id="UP000250235">
    <property type="component" value="Unassembled WGS sequence"/>
</dbReference>
<sequence length="205" mass="22894">MSDCPGHARKNHRDQNPPPHRRPDTTTRAVPQPPHVFCTPCASLCMTCTHRWRPAAWKVRAGRAAGAHMGRGQRAQCLEGPVCAAYAIGMQLLPKYARTCAPNRAIRAAMCMQQSTRDMALQRLNNGSTPNSIHDRISISLLVCTRKPTKVLWTESPHKTAGMNSNSGGDDVGDDRRRRRRRMEGRRRLGGKRKTEGESSQHNLK</sequence>
<gene>
    <name evidence="2" type="ORF">F511_12245</name>
</gene>
<reference evidence="2 3" key="1">
    <citation type="journal article" date="2015" name="Proc. Natl. Acad. Sci. U.S.A.">
        <title>The resurrection genome of Boea hygrometrica: A blueprint for survival of dehydration.</title>
        <authorList>
            <person name="Xiao L."/>
            <person name="Yang G."/>
            <person name="Zhang L."/>
            <person name="Yang X."/>
            <person name="Zhao S."/>
            <person name="Ji Z."/>
            <person name="Zhou Q."/>
            <person name="Hu M."/>
            <person name="Wang Y."/>
            <person name="Chen M."/>
            <person name="Xu Y."/>
            <person name="Jin H."/>
            <person name="Xiao X."/>
            <person name="Hu G."/>
            <person name="Bao F."/>
            <person name="Hu Y."/>
            <person name="Wan P."/>
            <person name="Li L."/>
            <person name="Deng X."/>
            <person name="Kuang T."/>
            <person name="Xiang C."/>
            <person name="Zhu J.K."/>
            <person name="Oliver M.J."/>
            <person name="He Y."/>
        </authorList>
    </citation>
    <scope>NUCLEOTIDE SEQUENCE [LARGE SCALE GENOMIC DNA]</scope>
    <source>
        <strain evidence="3">cv. XS01</strain>
    </source>
</reference>
<feature type="region of interest" description="Disordered" evidence="1">
    <location>
        <begin position="154"/>
        <end position="205"/>
    </location>
</feature>
<organism evidence="2 3">
    <name type="scientific">Dorcoceras hygrometricum</name>
    <dbReference type="NCBI Taxonomy" id="472368"/>
    <lineage>
        <taxon>Eukaryota</taxon>
        <taxon>Viridiplantae</taxon>
        <taxon>Streptophyta</taxon>
        <taxon>Embryophyta</taxon>
        <taxon>Tracheophyta</taxon>
        <taxon>Spermatophyta</taxon>
        <taxon>Magnoliopsida</taxon>
        <taxon>eudicotyledons</taxon>
        <taxon>Gunneridae</taxon>
        <taxon>Pentapetalae</taxon>
        <taxon>asterids</taxon>
        <taxon>lamiids</taxon>
        <taxon>Lamiales</taxon>
        <taxon>Gesneriaceae</taxon>
        <taxon>Didymocarpoideae</taxon>
        <taxon>Trichosporeae</taxon>
        <taxon>Loxocarpinae</taxon>
        <taxon>Dorcoceras</taxon>
    </lineage>
</organism>
<evidence type="ECO:0000313" key="2">
    <source>
        <dbReference type="EMBL" id="KZV16355.1"/>
    </source>
</evidence>
<protein>
    <submittedName>
        <fullName evidence="2">Uncharacterized protein</fullName>
    </submittedName>
</protein>